<accession>A0A9P0HB28</accession>
<name>A0A9P0HB28_NEZVI</name>
<dbReference type="AlphaFoldDB" id="A0A9P0HB28"/>
<proteinExistence type="predicted"/>
<sequence length="83" mass="9767">MCNVPYLDEREYEEKCLPNPITDRNEIRSEYAENDGYPTLGSCSGHRSLDSHITGDRLTTDDLPLRRKNCFYHLKENPFSWEL</sequence>
<gene>
    <name evidence="1" type="ORF">NEZAVI_LOCUS8544</name>
</gene>
<protein>
    <submittedName>
        <fullName evidence="1">Uncharacterized protein</fullName>
    </submittedName>
</protein>
<dbReference type="EMBL" id="OV725080">
    <property type="protein sequence ID" value="CAH1398998.1"/>
    <property type="molecule type" value="Genomic_DNA"/>
</dbReference>
<dbReference type="Proteomes" id="UP001152798">
    <property type="component" value="Chromosome 4"/>
</dbReference>
<organism evidence="1 2">
    <name type="scientific">Nezara viridula</name>
    <name type="common">Southern green stink bug</name>
    <name type="synonym">Cimex viridulus</name>
    <dbReference type="NCBI Taxonomy" id="85310"/>
    <lineage>
        <taxon>Eukaryota</taxon>
        <taxon>Metazoa</taxon>
        <taxon>Ecdysozoa</taxon>
        <taxon>Arthropoda</taxon>
        <taxon>Hexapoda</taxon>
        <taxon>Insecta</taxon>
        <taxon>Pterygota</taxon>
        <taxon>Neoptera</taxon>
        <taxon>Paraneoptera</taxon>
        <taxon>Hemiptera</taxon>
        <taxon>Heteroptera</taxon>
        <taxon>Panheteroptera</taxon>
        <taxon>Pentatomomorpha</taxon>
        <taxon>Pentatomoidea</taxon>
        <taxon>Pentatomidae</taxon>
        <taxon>Pentatominae</taxon>
        <taxon>Nezara</taxon>
    </lineage>
</organism>
<evidence type="ECO:0000313" key="1">
    <source>
        <dbReference type="EMBL" id="CAH1398998.1"/>
    </source>
</evidence>
<evidence type="ECO:0000313" key="2">
    <source>
        <dbReference type="Proteomes" id="UP001152798"/>
    </source>
</evidence>
<keyword evidence="2" id="KW-1185">Reference proteome</keyword>
<reference evidence="1" key="1">
    <citation type="submission" date="2022-01" db="EMBL/GenBank/DDBJ databases">
        <authorList>
            <person name="King R."/>
        </authorList>
    </citation>
    <scope>NUCLEOTIDE SEQUENCE</scope>
</reference>